<feature type="domain" description="Metalloprotease TldD/E central" evidence="4">
    <location>
        <begin position="130"/>
        <end position="236"/>
    </location>
</feature>
<sequence length="452" mass="48531">MSQDQQAQQKVDFGQLSEQLQQQAQQVLAWAKSMGASDAEVSARVDQGLAVGVRQRSVETLEFSRDQGLGVTVYFGQRKGTASTSSLQPEAIRETVEAACHIARFTEEDPVAGLADAAQMATEFPDLDLDHPWALTPDEAVDLALSCEAAGLDQAGISNSDGASVNTGRELSVLANSRGFMGLHRGTQHSMSCVLIAGEKADMQRDYWYTTSRLPEGLETAESVGAEAARRALSRLGARSVPTCQVPVLFSPQMSATLVSHFMSAIAGGALYRRSSFLLDALGETLFPQWLNLYEQPWLKQAPGSAAYDRDGVATRENHFVHEGQLSLYQLSVYSARKLGLETTGNAGGVHNLSVSTTGQSQEALLGEMGRGLYVTELMGQGVNMVTGDYSRGAAGFWVENGEIQYPVSEITIAAHLKQLFSQLQAVGADTDRRGNIRTGSWLVDGMTVAGS</sequence>
<evidence type="ECO:0000259" key="2">
    <source>
        <dbReference type="Pfam" id="PF01523"/>
    </source>
</evidence>
<dbReference type="AlphaFoldDB" id="A0A1E2V734"/>
<dbReference type="InterPro" id="IPR045569">
    <property type="entry name" value="Metalloprtase-TldD/E_C"/>
</dbReference>
<dbReference type="Gene3D" id="3.30.2290.10">
    <property type="entry name" value="PmbA/TldD superfamily"/>
    <property type="match status" value="1"/>
</dbReference>
<evidence type="ECO:0000256" key="1">
    <source>
        <dbReference type="ARBA" id="ARBA00005836"/>
    </source>
</evidence>
<organism evidence="5 6">
    <name type="scientific">Terasakiispira papahanaumokuakeensis</name>
    <dbReference type="NCBI Taxonomy" id="197479"/>
    <lineage>
        <taxon>Bacteria</taxon>
        <taxon>Pseudomonadati</taxon>
        <taxon>Pseudomonadota</taxon>
        <taxon>Gammaproteobacteria</taxon>
        <taxon>Oceanospirillales</taxon>
        <taxon>Terasakiispira</taxon>
    </lineage>
</organism>
<evidence type="ECO:0000259" key="4">
    <source>
        <dbReference type="Pfam" id="PF19290"/>
    </source>
</evidence>
<dbReference type="GO" id="GO:0005829">
    <property type="term" value="C:cytosol"/>
    <property type="evidence" value="ECO:0007669"/>
    <property type="project" value="TreeGrafter"/>
</dbReference>
<gene>
    <name evidence="5" type="primary">pmbA</name>
    <name evidence="5" type="ORF">BFW38_02980</name>
</gene>
<dbReference type="InterPro" id="IPR035068">
    <property type="entry name" value="TldD/PmbA_N"/>
</dbReference>
<comment type="similarity">
    <text evidence="1">Belongs to the peptidase U62 family.</text>
</comment>
<dbReference type="EMBL" id="MDTQ01000001">
    <property type="protein sequence ID" value="ODC02662.1"/>
    <property type="molecule type" value="Genomic_DNA"/>
</dbReference>
<dbReference type="PANTHER" id="PTHR43421:SF1">
    <property type="entry name" value="METALLOPROTEASE PMBA"/>
    <property type="match status" value="1"/>
</dbReference>
<comment type="caution">
    <text evidence="5">The sequence shown here is derived from an EMBL/GenBank/DDBJ whole genome shotgun (WGS) entry which is preliminary data.</text>
</comment>
<keyword evidence="6" id="KW-1185">Reference proteome</keyword>
<accession>A0A1E2V734</accession>
<evidence type="ECO:0000313" key="6">
    <source>
        <dbReference type="Proteomes" id="UP000094291"/>
    </source>
</evidence>
<evidence type="ECO:0000259" key="3">
    <source>
        <dbReference type="Pfam" id="PF19289"/>
    </source>
</evidence>
<dbReference type="Pfam" id="PF01523">
    <property type="entry name" value="PmbA_TldD_1st"/>
    <property type="match status" value="1"/>
</dbReference>
<feature type="domain" description="Metalloprotease TldD/E C-terminal" evidence="3">
    <location>
        <begin position="243"/>
        <end position="451"/>
    </location>
</feature>
<dbReference type="OrthoDB" id="9803618at2"/>
<feature type="domain" description="Metalloprotease TldD/E N-terminal" evidence="2">
    <location>
        <begin position="39"/>
        <end position="103"/>
    </location>
</feature>
<dbReference type="InterPro" id="IPR036059">
    <property type="entry name" value="TldD/PmbA_sf"/>
</dbReference>
<dbReference type="Proteomes" id="UP000094291">
    <property type="component" value="Unassembled WGS sequence"/>
</dbReference>
<dbReference type="Pfam" id="PF19290">
    <property type="entry name" value="PmbA_TldD_2nd"/>
    <property type="match status" value="1"/>
</dbReference>
<dbReference type="GO" id="GO:0008237">
    <property type="term" value="F:metallopeptidase activity"/>
    <property type="evidence" value="ECO:0007669"/>
    <property type="project" value="UniProtKB-KW"/>
</dbReference>
<keyword evidence="5" id="KW-0378">Hydrolase</keyword>
<reference evidence="5 6" key="1">
    <citation type="submission" date="2016-08" db="EMBL/GenBank/DDBJ databases">
        <authorList>
            <person name="Seilhamer J.J."/>
        </authorList>
    </citation>
    <scope>NUCLEOTIDE SEQUENCE [LARGE SCALE GENOMIC DNA]</scope>
    <source>
        <strain evidence="5 6">PH27A</strain>
    </source>
</reference>
<dbReference type="STRING" id="197479.BFW38_02980"/>
<dbReference type="PANTHER" id="PTHR43421">
    <property type="entry name" value="METALLOPROTEASE PMBA"/>
    <property type="match status" value="1"/>
</dbReference>
<dbReference type="NCBIfam" id="NF008268">
    <property type="entry name" value="PRK11040.1"/>
    <property type="match status" value="1"/>
</dbReference>
<dbReference type="InterPro" id="IPR002510">
    <property type="entry name" value="Metalloprtase-TldD/E_N"/>
</dbReference>
<dbReference type="SUPFAM" id="SSF111283">
    <property type="entry name" value="Putative modulator of DNA gyrase, PmbA/TldD"/>
    <property type="match status" value="1"/>
</dbReference>
<dbReference type="InterPro" id="IPR047657">
    <property type="entry name" value="PmbA"/>
</dbReference>
<proteinExistence type="inferred from homology"/>
<protein>
    <submittedName>
        <fullName evidence="5">Metalloprotease PmbA</fullName>
    </submittedName>
</protein>
<dbReference type="GO" id="GO:0006508">
    <property type="term" value="P:proteolysis"/>
    <property type="evidence" value="ECO:0007669"/>
    <property type="project" value="UniProtKB-KW"/>
</dbReference>
<dbReference type="RefSeq" id="WP_068997057.1">
    <property type="nucleotide sequence ID" value="NZ_MDTQ01000001.1"/>
</dbReference>
<evidence type="ECO:0000313" key="5">
    <source>
        <dbReference type="EMBL" id="ODC02662.1"/>
    </source>
</evidence>
<dbReference type="InterPro" id="IPR045570">
    <property type="entry name" value="Metalloprtase-TldD/E_cen_dom"/>
</dbReference>
<keyword evidence="5" id="KW-0482">Metalloprotease</keyword>
<keyword evidence="5" id="KW-0645">Protease</keyword>
<dbReference type="Pfam" id="PF19289">
    <property type="entry name" value="PmbA_TldD_3rd"/>
    <property type="match status" value="1"/>
</dbReference>
<name>A0A1E2V734_9GAMM</name>